<keyword evidence="8 11" id="KW-0067">ATP-binding</keyword>
<dbReference type="RefSeq" id="XP_019306110.1">
    <property type="nucleotide sequence ID" value="XM_019450565.2"/>
</dbReference>
<dbReference type="GO" id="GO:0033857">
    <property type="term" value="F:5-diphosphoinositol pentakisphosphate 1-kinase activity"/>
    <property type="evidence" value="ECO:0007669"/>
    <property type="project" value="TreeGrafter"/>
</dbReference>
<keyword evidence="4" id="KW-0597">Phosphoprotein</keyword>
<evidence type="ECO:0000256" key="11">
    <source>
        <dbReference type="RuleBase" id="RU365032"/>
    </source>
</evidence>
<protein>
    <recommendedName>
        <fullName evidence="11">Inositol hexakisphosphate and diphosphoinositol-pentakisphosphate kinase</fullName>
        <ecNumber evidence="11">2.7.4.24</ecNumber>
    </recommendedName>
</protein>
<dbReference type="Gene3D" id="3.40.50.11950">
    <property type="match status" value="1"/>
</dbReference>
<evidence type="ECO:0000256" key="1">
    <source>
        <dbReference type="ARBA" id="ARBA00004514"/>
    </source>
</evidence>
<evidence type="ECO:0000256" key="10">
    <source>
        <dbReference type="ARBA" id="ARBA00034629"/>
    </source>
</evidence>
<dbReference type="SUPFAM" id="SSF53254">
    <property type="entry name" value="Phosphoglycerate mutase-like"/>
    <property type="match status" value="1"/>
</dbReference>
<comment type="subcellular location">
    <subcellularLocation>
        <location evidence="1 11">Cytoplasm</location>
        <location evidence="1 11">Cytosol</location>
    </subcellularLocation>
</comment>
<dbReference type="Pfam" id="PF00328">
    <property type="entry name" value="His_Phos_2"/>
    <property type="match status" value="1"/>
</dbReference>
<dbReference type="Gene3D" id="3.30.470.20">
    <property type="entry name" value="ATP-grasp fold, B domain"/>
    <property type="match status" value="1"/>
</dbReference>
<comment type="catalytic activity">
    <reaction evidence="10">
        <text>1D-myo-inositol hexakisphosphate + ATP = 1-diphospho-1D-myo-inositol 2,3,4,5,6-pentakisphosphate + ADP</text>
        <dbReference type="Rhea" id="RHEA:37459"/>
        <dbReference type="ChEBI" id="CHEBI:30616"/>
        <dbReference type="ChEBI" id="CHEBI:58130"/>
        <dbReference type="ChEBI" id="CHEBI:74946"/>
        <dbReference type="ChEBI" id="CHEBI:456216"/>
        <dbReference type="EC" id="2.7.4.24"/>
    </reaction>
    <physiologicalReaction direction="left-to-right" evidence="10">
        <dbReference type="Rhea" id="RHEA:37460"/>
    </physiologicalReaction>
</comment>
<evidence type="ECO:0000256" key="5">
    <source>
        <dbReference type="ARBA" id="ARBA00022679"/>
    </source>
</evidence>
<dbReference type="GO" id="GO:0005829">
    <property type="term" value="C:cytosol"/>
    <property type="evidence" value="ECO:0007669"/>
    <property type="project" value="UniProtKB-SubCell"/>
</dbReference>
<comment type="catalytic activity">
    <reaction evidence="9">
        <text>5-diphospho-1D-myo-inositol 1,2,3,4,6-pentakisphosphate + ATP + H(+) = 1,5-bis(diphospho)-1D-myo-inositol 2,3,4,6-tetrakisphosphate + ADP</text>
        <dbReference type="Rhea" id="RHEA:10276"/>
        <dbReference type="ChEBI" id="CHEBI:15378"/>
        <dbReference type="ChEBI" id="CHEBI:30616"/>
        <dbReference type="ChEBI" id="CHEBI:58628"/>
        <dbReference type="ChEBI" id="CHEBI:77983"/>
        <dbReference type="ChEBI" id="CHEBI:456216"/>
        <dbReference type="EC" id="2.7.4.24"/>
    </reaction>
    <physiologicalReaction direction="left-to-right" evidence="9">
        <dbReference type="Rhea" id="RHEA:10277"/>
    </physiologicalReaction>
</comment>
<dbReference type="FunFam" id="3.40.50.1240:FF:000013">
    <property type="entry name" value="Inositol hexakisphosphate and diphosphoinositol-pentakisphosphate kinase"/>
    <property type="match status" value="1"/>
</dbReference>
<keyword evidence="14" id="KW-1185">Reference proteome</keyword>
<comment type="function">
    <text evidence="11">Bifunctional inositol kinase that acts in concert with the IP6K kinases to synthesize the diphosphate group-containing inositol pyrophosphates diphosphoinositol pentakisphosphate, PP-InsP5, and bis-diphosphoinositol tetrakisphosphate, (PP)2-InsP4. PP-InsP5 and (PP)2-InsP4, also respectively called InsP7 and InsP8, may regulate a variety of cellular processes, including apoptosis, vesicle trafficking, cytoskeletal dynamics, and exocytosis. Phosphorylates inositol hexakisphosphate (InsP6).</text>
</comment>
<dbReference type="GO" id="GO:0005524">
    <property type="term" value="F:ATP binding"/>
    <property type="evidence" value="ECO:0007669"/>
    <property type="project" value="UniProtKB-KW"/>
</dbReference>
<gene>
    <name evidence="15" type="primary">PPIP5K2</name>
</gene>
<dbReference type="GeneID" id="109267635"/>
<evidence type="ECO:0000259" key="13">
    <source>
        <dbReference type="Pfam" id="PF18086"/>
    </source>
</evidence>
<dbReference type="FunFam" id="3.40.50.11950:FF:000003">
    <property type="entry name" value="Inositol hexakisphosphate and diphosphoinositol-pentakisphosphate kinase"/>
    <property type="match status" value="1"/>
</dbReference>
<keyword evidence="7 11" id="KW-0418">Kinase</keyword>
<dbReference type="Pfam" id="PF18086">
    <property type="entry name" value="PPIP5K2_N"/>
    <property type="match status" value="1"/>
</dbReference>
<evidence type="ECO:0000256" key="6">
    <source>
        <dbReference type="ARBA" id="ARBA00022741"/>
    </source>
</evidence>
<evidence type="ECO:0000256" key="8">
    <source>
        <dbReference type="ARBA" id="ARBA00022840"/>
    </source>
</evidence>
<accession>A0A9V1FNP7</accession>
<organism evidence="14 15">
    <name type="scientific">Panthera pardus</name>
    <name type="common">Leopard</name>
    <name type="synonym">Felis pardus</name>
    <dbReference type="NCBI Taxonomy" id="9691"/>
    <lineage>
        <taxon>Eukaryota</taxon>
        <taxon>Metazoa</taxon>
        <taxon>Chordata</taxon>
        <taxon>Craniata</taxon>
        <taxon>Vertebrata</taxon>
        <taxon>Euteleostomi</taxon>
        <taxon>Mammalia</taxon>
        <taxon>Eutheria</taxon>
        <taxon>Laurasiatheria</taxon>
        <taxon>Carnivora</taxon>
        <taxon>Feliformia</taxon>
        <taxon>Felidae</taxon>
        <taxon>Pantherinae</taxon>
        <taxon>Panthera</taxon>
    </lineage>
</organism>
<keyword evidence="6 11" id="KW-0547">Nucleotide-binding</keyword>
<proteinExistence type="inferred from homology"/>
<evidence type="ECO:0000313" key="14">
    <source>
        <dbReference type="Proteomes" id="UP001165780"/>
    </source>
</evidence>
<evidence type="ECO:0000256" key="4">
    <source>
        <dbReference type="ARBA" id="ARBA00022553"/>
    </source>
</evidence>
<feature type="region of interest" description="Disordered" evidence="12">
    <location>
        <begin position="1133"/>
        <end position="1222"/>
    </location>
</feature>
<dbReference type="PANTHER" id="PTHR12750">
    <property type="entry name" value="DIPHOSPHOINOSITOL PENTAKISPHOSPHATE KINASE"/>
    <property type="match status" value="1"/>
</dbReference>
<dbReference type="InterPro" id="IPR000560">
    <property type="entry name" value="His_Pase_clade-2"/>
</dbReference>
<dbReference type="InterPro" id="IPR037446">
    <property type="entry name" value="His_Pase_VIP1"/>
</dbReference>
<dbReference type="SUPFAM" id="SSF56059">
    <property type="entry name" value="Glutathione synthetase ATP-binding domain-like"/>
    <property type="match status" value="1"/>
</dbReference>
<name>A0A9V1FNP7_PANPR</name>
<dbReference type="GO" id="GO:0032958">
    <property type="term" value="P:inositol phosphate biosynthetic process"/>
    <property type="evidence" value="ECO:0007669"/>
    <property type="project" value="TreeGrafter"/>
</dbReference>
<dbReference type="Proteomes" id="UP001165780">
    <property type="component" value="Unplaced"/>
</dbReference>
<evidence type="ECO:0000256" key="2">
    <source>
        <dbReference type="ARBA" id="ARBA00005609"/>
    </source>
</evidence>
<dbReference type="AlphaFoldDB" id="A0A9V1FNP7"/>
<feature type="region of interest" description="Disordered" evidence="12">
    <location>
        <begin position="961"/>
        <end position="1016"/>
    </location>
</feature>
<dbReference type="InterPro" id="IPR029033">
    <property type="entry name" value="His_PPase_superfam"/>
</dbReference>
<evidence type="ECO:0000256" key="3">
    <source>
        <dbReference type="ARBA" id="ARBA00022490"/>
    </source>
</evidence>
<dbReference type="PANTHER" id="PTHR12750:SF10">
    <property type="entry name" value="INOSITOL HEXAKISPHOSPHATE AND DIPHOSPHOINOSITOL-PENTAKISPHOSPHATE KINASE 2"/>
    <property type="match status" value="1"/>
</dbReference>
<dbReference type="InterPro" id="IPR033379">
    <property type="entry name" value="Acid_Pase_AS"/>
</dbReference>
<dbReference type="InterPro" id="IPR040557">
    <property type="entry name" value="VIP1_N"/>
</dbReference>
<dbReference type="Gene3D" id="3.40.50.1240">
    <property type="entry name" value="Phosphoglycerate mutase-like"/>
    <property type="match status" value="1"/>
</dbReference>
<dbReference type="CTD" id="23262"/>
<keyword evidence="5 11" id="KW-0808">Transferase</keyword>
<sequence length="1222" mass="138132">MSEAPRFFVGPEDTEINSGNYRHFFHHADEDEEEEDDSPPERQIVVGICSMAKKSKSKPMKEILERISLFKYITVVVFEEDVILNEPVENWPLCDCLISFHSKGFPLDKAVAYAKLRNPFVINDLNMQYLIQDRREVYSILQAEGILLPRYAILNRDPNNPKECNLIEGEDHVEVNGEVFQKPFVEKPVSAEDHNVYIYYPTSAGGGSQRLFRKIGSRSSVYSPESNVRKTGSYIYEEFMPTDGTDVKVYTVGPDYAHAEARKSPALDGKVERDSEGKEVRYPVILNAREKLIAWKVCLAFKQTVCGFDLLRANGQSYVCDVNGFSFVKNSMKYYDDCAKILGNIVMRELAPQFHIPWSIPLEAEDIPIVPTTSGTMMELRCVIAVIRHGDRTPKQKMKMEVRHQKFFDLFEKCDGYKSGKLKLKKPKQLQEVLDIARQLLMELGQNNDSEIEENKSKLEQLKTVLEMYGHFSGINRKVQLTYLPHGCPKTSSEEEDSRREEPSLLLVLKWGGELTPAGRVQAEELGRAFRCMYPGGQGDYAGFPGCGLLRLHSTYRHDLKIYASDEGRVQMTAAAFAKGLLALEGELTPILVQMVKSANMNGLLDSDSDSLSSCQQRVKARLHEILQKDRDFTAEDYEKLTPSGSISLIKSMHLIKNPVKTCDKVYSLIQSLTSQIRHRMEDPKSSDIQLYHSETLELMLRRWSKLEKDFKTKNGRYDISKIPDIYDCIKYDVQHNGSLKLENTMELYRLSKALADIVIPQEYGITKAEKLEIAKGYCTPLVRKIRSDLQRTQDDDTVNKLHPVYSRGVLSPERHVRTRLYFTSESHVHSLLSILRYGALCNESKDEQWKRAMDYLNVVNELNYMTQIVIMLYEDPNKDLSSEERFHVELHFSPGAKGCEEDKNLPSGYGYRPASRENEGRRSFKIDNDEEPHTSKKDEVDRAVILFKPMVSEPIHIHRKSPLPRSRKMATNEEESPLSVSSPEGTGTWLHYTSGVGTGRRRRRSGEQITSSPVSPKSLAFTSSIFGSWQQVVSENANYLRTPRTLVEQKQNPTVGSHCAGLFSTSVLGGSSSAPNLQDYARTHRKKLTSSGCIDGFELYSMVPSICPLETLHNALSLKQVDEFLASIASPSSEVPRKAPEISSSASRSSPVMRRKISLNTYTPAKILPTPPATLKNTKASSKPATSGPSNAVVPNTSSRKKTIASKTEMHEHKKTTGKKK</sequence>
<dbReference type="PROSITE" id="PS00616">
    <property type="entry name" value="HIS_ACID_PHOSPHAT_1"/>
    <property type="match status" value="1"/>
</dbReference>
<dbReference type="CDD" id="cd07061">
    <property type="entry name" value="HP_HAP_like"/>
    <property type="match status" value="1"/>
</dbReference>
<reference evidence="15" key="1">
    <citation type="submission" date="2025-08" db="UniProtKB">
        <authorList>
            <consortium name="RefSeq"/>
        </authorList>
    </citation>
    <scope>IDENTIFICATION</scope>
    <source>
        <tissue evidence="15">Whole blood</tissue>
    </source>
</reference>
<dbReference type="GO" id="GO:0006020">
    <property type="term" value="P:inositol metabolic process"/>
    <property type="evidence" value="ECO:0007669"/>
    <property type="project" value="TreeGrafter"/>
</dbReference>
<feature type="domain" description="VIP1 N-terminal" evidence="13">
    <location>
        <begin position="44"/>
        <end position="133"/>
    </location>
</feature>
<dbReference type="FunFam" id="3.30.470.20:FF:000003">
    <property type="entry name" value="Inositol hexakisphosphate and diphosphoinositol-pentakisphosphate kinase"/>
    <property type="match status" value="1"/>
</dbReference>
<evidence type="ECO:0000313" key="15">
    <source>
        <dbReference type="RefSeq" id="XP_019306110.1"/>
    </source>
</evidence>
<dbReference type="EC" id="2.7.4.24" evidence="11"/>
<feature type="region of interest" description="Disordered" evidence="12">
    <location>
        <begin position="898"/>
        <end position="941"/>
    </location>
</feature>
<evidence type="ECO:0000256" key="12">
    <source>
        <dbReference type="SAM" id="MobiDB-lite"/>
    </source>
</evidence>
<evidence type="ECO:0000256" key="9">
    <source>
        <dbReference type="ARBA" id="ARBA00033696"/>
    </source>
</evidence>
<evidence type="ECO:0000256" key="7">
    <source>
        <dbReference type="ARBA" id="ARBA00022777"/>
    </source>
</evidence>
<keyword evidence="3 11" id="KW-0963">Cytoplasm</keyword>
<feature type="compositionally biased region" description="Polar residues" evidence="12">
    <location>
        <begin position="1176"/>
        <end position="1199"/>
    </location>
</feature>
<dbReference type="GO" id="GO:0000828">
    <property type="term" value="F:inositol hexakisphosphate kinase activity"/>
    <property type="evidence" value="ECO:0007669"/>
    <property type="project" value="UniProtKB-ARBA"/>
</dbReference>
<dbReference type="FunFam" id="3.40.50.11950:FF:000001">
    <property type="entry name" value="Inositol hexakisphosphate and diphosphoinositol-pentakisphosphate kinase"/>
    <property type="match status" value="1"/>
</dbReference>
<feature type="compositionally biased region" description="Basic and acidic residues" evidence="12">
    <location>
        <begin position="915"/>
        <end position="941"/>
    </location>
</feature>
<comment type="similarity">
    <text evidence="2 11">Belongs to the histidine acid phosphatase family. VIP1 subfamily.</text>
</comment>